<feature type="active site" description="Proton donor" evidence="4">
    <location>
        <position position="174"/>
    </location>
</feature>
<evidence type="ECO:0000256" key="2">
    <source>
        <dbReference type="ARBA" id="ARBA00022801"/>
    </source>
</evidence>
<feature type="site" description="Important for catalytic activity, responsible for pKa modulation of the active site Glu and correct orientation of both the proton donor and substrate" evidence="5">
    <location>
        <position position="120"/>
    </location>
</feature>
<dbReference type="PANTHER" id="PTHR42812">
    <property type="entry name" value="BETA-XYLOSIDASE"/>
    <property type="match status" value="1"/>
</dbReference>
<dbReference type="EMBL" id="LR215048">
    <property type="protein sequence ID" value="VEU81108.1"/>
    <property type="molecule type" value="Genomic_DNA"/>
</dbReference>
<evidence type="ECO:0000256" key="3">
    <source>
        <dbReference type="ARBA" id="ARBA00023295"/>
    </source>
</evidence>
<evidence type="ECO:0000313" key="9">
    <source>
        <dbReference type="Proteomes" id="UP000289841"/>
    </source>
</evidence>
<dbReference type="RefSeq" id="WP_026391023.1">
    <property type="nucleotide sequence ID" value="NZ_LR215048.1"/>
</dbReference>
<dbReference type="SUPFAM" id="SSF49899">
    <property type="entry name" value="Concanavalin A-like lectins/glucanases"/>
    <property type="match status" value="1"/>
</dbReference>
<dbReference type="Pfam" id="PF04616">
    <property type="entry name" value="Glyco_hydro_43"/>
    <property type="match status" value="1"/>
</dbReference>
<proteinExistence type="inferred from homology"/>
<dbReference type="InterPro" id="IPR006710">
    <property type="entry name" value="Glyco_hydro_43"/>
</dbReference>
<dbReference type="Gene3D" id="2.115.10.20">
    <property type="entry name" value="Glycosyl hydrolase domain, family 43"/>
    <property type="match status" value="1"/>
</dbReference>
<dbReference type="Gene3D" id="2.60.120.200">
    <property type="match status" value="1"/>
</dbReference>
<evidence type="ECO:0000256" key="4">
    <source>
        <dbReference type="PIRSR" id="PIRSR606710-1"/>
    </source>
</evidence>
<dbReference type="SUPFAM" id="SSF75005">
    <property type="entry name" value="Arabinanase/levansucrase/invertase"/>
    <property type="match status" value="1"/>
</dbReference>
<sequence>MIYKNPIIKGFYADPSVCEANGKYYLVTSTMQYFPGVPVFESEDLVNWKQIGNCLTRDSQVELENIESSSGVFAPTIRFHNDRFYMTTTNNKTRKHSIVYTDDIYGEWSEPIFIDQDGIDPSLYFEDNKVYFMSNGIDDFGISGVIQSEIDIETGKKLTKSKCVWQGSGGRYLEAPHLYKISDWYYLLAAEGGTEFGHMVTYARAKSPYGPFEDYPKNPVLTNRNLGGFEIQGVGHGDLIQDKHGDWFLIHLGFRQIGQWDPFHHLGRETFMTPVKFDSNGWFTAGNNGTTEEEYEIKGSFIQKNRKAFSFENTNPNLEWIHLREKNKDFYQLDNEKYILRGNNKTLNDLNSSPTFIGIRQKDFNALITCNLTIDHGEAGITLYMDEKHHYDLLLKKEKGVFSVQLKANIGPINHLVKKSDIKSNNVKLLIEATNNDYKFYYDKICEETFLGSLDTRYLSSEVATGFTGVIIGLFAHSTDKSNEAIFRNFKCTYK</sequence>
<dbReference type="KEGG" id="aaxa:NCTC10138_01500"/>
<dbReference type="InterPro" id="IPR023296">
    <property type="entry name" value="Glyco_hydro_beta-prop_sf"/>
</dbReference>
<gene>
    <name evidence="8" type="primary">xynB</name>
    <name evidence="8" type="ORF">NCTC10138_01500</name>
</gene>
<evidence type="ECO:0000259" key="7">
    <source>
        <dbReference type="Pfam" id="PF17851"/>
    </source>
</evidence>
<keyword evidence="2 6" id="KW-0378">Hydrolase</keyword>
<evidence type="ECO:0000256" key="5">
    <source>
        <dbReference type="PIRSR" id="PIRSR606710-2"/>
    </source>
</evidence>
<keyword evidence="9" id="KW-1185">Reference proteome</keyword>
<protein>
    <submittedName>
        <fullName evidence="8">Beta-xylosidase</fullName>
        <ecNumber evidence="8">3.2.1.37</ecNumber>
    </submittedName>
</protein>
<evidence type="ECO:0000256" key="6">
    <source>
        <dbReference type="RuleBase" id="RU361187"/>
    </source>
</evidence>
<accession>A0A449BFA3</accession>
<dbReference type="Pfam" id="PF17851">
    <property type="entry name" value="GH43_C2"/>
    <property type="match status" value="1"/>
</dbReference>
<dbReference type="GO" id="GO:0009044">
    <property type="term" value="F:xylan 1,4-beta-xylosidase activity"/>
    <property type="evidence" value="ECO:0007669"/>
    <property type="project" value="UniProtKB-EC"/>
</dbReference>
<evidence type="ECO:0000313" key="8">
    <source>
        <dbReference type="EMBL" id="VEU81108.1"/>
    </source>
</evidence>
<dbReference type="AlphaFoldDB" id="A0A449BFA3"/>
<dbReference type="GO" id="GO:0005975">
    <property type="term" value="P:carbohydrate metabolic process"/>
    <property type="evidence" value="ECO:0007669"/>
    <property type="project" value="InterPro"/>
</dbReference>
<dbReference type="InterPro" id="IPR013320">
    <property type="entry name" value="ConA-like_dom_sf"/>
</dbReference>
<keyword evidence="3 6" id="KW-0326">Glycosidase</keyword>
<dbReference type="STRING" id="1278311.GCA_000428705_01622"/>
<feature type="domain" description="Beta-xylosidase C-terminal Concanavalin A-like" evidence="7">
    <location>
        <begin position="311"/>
        <end position="491"/>
    </location>
</feature>
<reference evidence="8 9" key="1">
    <citation type="submission" date="2019-01" db="EMBL/GenBank/DDBJ databases">
        <authorList>
            <consortium name="Pathogen Informatics"/>
        </authorList>
    </citation>
    <scope>NUCLEOTIDE SEQUENCE [LARGE SCALE GENOMIC DNA]</scope>
    <source>
        <strain evidence="8 9">NCTC10138</strain>
    </source>
</reference>
<dbReference type="Proteomes" id="UP000289841">
    <property type="component" value="Chromosome"/>
</dbReference>
<evidence type="ECO:0000256" key="1">
    <source>
        <dbReference type="ARBA" id="ARBA00009865"/>
    </source>
</evidence>
<dbReference type="OrthoDB" id="9801455at2"/>
<dbReference type="InterPro" id="IPR041542">
    <property type="entry name" value="GH43_C2"/>
</dbReference>
<dbReference type="CDD" id="cd18617">
    <property type="entry name" value="GH43_XynB-like"/>
    <property type="match status" value="1"/>
</dbReference>
<comment type="similarity">
    <text evidence="1 6">Belongs to the glycosyl hydrolase 43 family.</text>
</comment>
<dbReference type="PANTHER" id="PTHR42812:SF12">
    <property type="entry name" value="BETA-XYLOSIDASE-RELATED"/>
    <property type="match status" value="1"/>
</dbReference>
<organism evidence="8 9">
    <name type="scientific">Haploplasma axanthum</name>
    <name type="common">Acholeplasma axanthum</name>
    <dbReference type="NCBI Taxonomy" id="29552"/>
    <lineage>
        <taxon>Bacteria</taxon>
        <taxon>Bacillati</taxon>
        <taxon>Mycoplasmatota</taxon>
        <taxon>Mollicutes</taxon>
        <taxon>Acholeplasmatales</taxon>
        <taxon>Acholeplasmataceae</taxon>
        <taxon>Haploplasma</taxon>
    </lineage>
</organism>
<name>A0A449BFA3_HAPAX</name>
<dbReference type="InterPro" id="IPR051795">
    <property type="entry name" value="Glycosyl_Hydrlase_43"/>
</dbReference>
<dbReference type="EC" id="3.2.1.37" evidence="8"/>
<feature type="active site" description="Proton acceptor" evidence="4">
    <location>
        <position position="14"/>
    </location>
</feature>